<keyword evidence="5 17" id="KW-0812">Transmembrane</keyword>
<feature type="chain" id="PRO_5039943082" description="non-specific serine/threonine protein kinase" evidence="18">
    <location>
        <begin position="26"/>
        <end position="649"/>
    </location>
</feature>
<dbReference type="Pfam" id="PF14380">
    <property type="entry name" value="WAK_assoc"/>
    <property type="match status" value="1"/>
</dbReference>
<evidence type="ECO:0000313" key="21">
    <source>
        <dbReference type="Proteomes" id="UP000215914"/>
    </source>
</evidence>
<dbReference type="Pfam" id="PF00069">
    <property type="entry name" value="Pkinase"/>
    <property type="match status" value="1"/>
</dbReference>
<dbReference type="FunFam" id="3.30.200.20:FF:000178">
    <property type="entry name" value="serine/threonine-protein kinase PBS1-like"/>
    <property type="match status" value="1"/>
</dbReference>
<dbReference type="InterPro" id="IPR011009">
    <property type="entry name" value="Kinase-like_dom_sf"/>
</dbReference>
<evidence type="ECO:0000256" key="3">
    <source>
        <dbReference type="ARBA" id="ARBA00022527"/>
    </source>
</evidence>
<dbReference type="GO" id="GO:0016020">
    <property type="term" value="C:membrane"/>
    <property type="evidence" value="ECO:0007669"/>
    <property type="project" value="UniProtKB-SubCell"/>
</dbReference>
<organism evidence="20 21">
    <name type="scientific">Helianthus annuus</name>
    <name type="common">Common sunflower</name>
    <dbReference type="NCBI Taxonomy" id="4232"/>
    <lineage>
        <taxon>Eukaryota</taxon>
        <taxon>Viridiplantae</taxon>
        <taxon>Streptophyta</taxon>
        <taxon>Embryophyta</taxon>
        <taxon>Tracheophyta</taxon>
        <taxon>Spermatophyta</taxon>
        <taxon>Magnoliopsida</taxon>
        <taxon>eudicotyledons</taxon>
        <taxon>Gunneridae</taxon>
        <taxon>Pentapetalae</taxon>
        <taxon>asterids</taxon>
        <taxon>campanulids</taxon>
        <taxon>Asterales</taxon>
        <taxon>Asteraceae</taxon>
        <taxon>Asteroideae</taxon>
        <taxon>Heliantheae alliance</taxon>
        <taxon>Heliantheae</taxon>
        <taxon>Helianthus</taxon>
    </lineage>
</organism>
<dbReference type="InterPro" id="IPR045874">
    <property type="entry name" value="LRK10/LRL21-25-like"/>
</dbReference>
<protein>
    <recommendedName>
        <fullName evidence="2">non-specific serine/threonine protein kinase</fullName>
        <ecNumber evidence="2">2.7.11.1</ecNumber>
    </recommendedName>
</protein>
<evidence type="ECO:0000256" key="4">
    <source>
        <dbReference type="ARBA" id="ARBA00022679"/>
    </source>
</evidence>
<evidence type="ECO:0000256" key="5">
    <source>
        <dbReference type="ARBA" id="ARBA00022692"/>
    </source>
</evidence>
<dbReference type="InterPro" id="IPR032872">
    <property type="entry name" value="WAK_assoc_C"/>
</dbReference>
<dbReference type="PROSITE" id="PS00107">
    <property type="entry name" value="PROTEIN_KINASE_ATP"/>
    <property type="match status" value="1"/>
</dbReference>
<name>A0A9K3DJQ6_HELAN</name>
<evidence type="ECO:0000256" key="10">
    <source>
        <dbReference type="ARBA" id="ARBA00022989"/>
    </source>
</evidence>
<dbReference type="GO" id="GO:0016787">
    <property type="term" value="F:hydrolase activity"/>
    <property type="evidence" value="ECO:0007669"/>
    <property type="project" value="UniProtKB-KW"/>
</dbReference>
<comment type="catalytic activity">
    <reaction evidence="14">
        <text>L-seryl-[protein] + ATP = O-phospho-L-seryl-[protein] + ADP + H(+)</text>
        <dbReference type="Rhea" id="RHEA:17989"/>
        <dbReference type="Rhea" id="RHEA-COMP:9863"/>
        <dbReference type="Rhea" id="RHEA-COMP:11604"/>
        <dbReference type="ChEBI" id="CHEBI:15378"/>
        <dbReference type="ChEBI" id="CHEBI:29999"/>
        <dbReference type="ChEBI" id="CHEBI:30616"/>
        <dbReference type="ChEBI" id="CHEBI:83421"/>
        <dbReference type="ChEBI" id="CHEBI:456216"/>
        <dbReference type="EC" id="2.7.11.1"/>
    </reaction>
</comment>
<evidence type="ECO:0000256" key="8">
    <source>
        <dbReference type="ARBA" id="ARBA00022777"/>
    </source>
</evidence>
<dbReference type="PROSITE" id="PS00108">
    <property type="entry name" value="PROTEIN_KINASE_ST"/>
    <property type="match status" value="1"/>
</dbReference>
<evidence type="ECO:0000256" key="13">
    <source>
        <dbReference type="ARBA" id="ARBA00047899"/>
    </source>
</evidence>
<dbReference type="Gene3D" id="3.30.200.20">
    <property type="entry name" value="Phosphorylase Kinase, domain 1"/>
    <property type="match status" value="1"/>
</dbReference>
<feature type="signal peptide" evidence="18">
    <location>
        <begin position="1"/>
        <end position="25"/>
    </location>
</feature>
<evidence type="ECO:0000256" key="1">
    <source>
        <dbReference type="ARBA" id="ARBA00004479"/>
    </source>
</evidence>
<feature type="domain" description="Protein kinase" evidence="19">
    <location>
        <begin position="337"/>
        <end position="619"/>
    </location>
</feature>
<dbReference type="GO" id="GO:0004674">
    <property type="term" value="F:protein serine/threonine kinase activity"/>
    <property type="evidence" value="ECO:0007669"/>
    <property type="project" value="UniProtKB-KW"/>
</dbReference>
<evidence type="ECO:0000256" key="14">
    <source>
        <dbReference type="ARBA" id="ARBA00048679"/>
    </source>
</evidence>
<sequence>MTGLFYPHPHSLLLPIFFIALHAAAQSSNPISPHCLPRYCGDVLISYPFWIIDTESTTQYCGYEGFGINCPAIGDGILPEITLGGDLYYVRWINQDSILLSDSNVSLAVPGPPKPNHCPRVRHGINLQTLPLNFTTSNTNLSFHFNCTRCPSFATEIQMPCFFERNERKACVHVMNTITEEAEYSCTEKVVTTVVHAHINEFPNLSMQLGDILPKGFELEWSRMDGCEKCEESDGRCGWHNTTGLICFCSDGMNSRGECKGTRQNLRMKLVIGVGSALLAVVVIFIIYCIFKSPSSNWVASLKHKTEDDRNVEAFIMKYGALSTKRYKYCDIKEMTNSFQIKLGYGGFGTVFKGKLSDGRLVAVKVLNSSKANGQEFINEVASIGRTAHVNIVTLLGFCFENKKRALVYEYMPNGSLEKFIHSHERMETSEHIGVKRLYEIALGIANGLDYMYRGCNTRILHLDIKPHNILLDEDFCPKIADFGLAKLYSRKESIVSMLEARGTIGYIAPEIYNKNFGGVSHKSDVYSYGMLILEMVGGRKNIDAGVGSGRTSEIYFPDWIYSRLNKDEFLLDSLKTPEENDYARKMTIVGLWCIQPAPNQRPSIDKVIEMLEGSMEALEVPPKPIFSSPPRSPATIYSRTSESITEIT</sequence>
<evidence type="ECO:0000256" key="17">
    <source>
        <dbReference type="SAM" id="Phobius"/>
    </source>
</evidence>
<dbReference type="InterPro" id="IPR017441">
    <property type="entry name" value="Protein_kinase_ATP_BS"/>
</dbReference>
<keyword evidence="8 20" id="KW-0418">Kinase</keyword>
<reference evidence="20" key="2">
    <citation type="submission" date="2020-06" db="EMBL/GenBank/DDBJ databases">
        <title>Helianthus annuus Genome sequencing and assembly Release 2.</title>
        <authorList>
            <person name="Gouzy J."/>
            <person name="Langlade N."/>
            <person name="Munos S."/>
        </authorList>
    </citation>
    <scope>NUCLEOTIDE SEQUENCE</scope>
    <source>
        <tissue evidence="20">Leaves</tissue>
    </source>
</reference>
<proteinExistence type="predicted"/>
<dbReference type="PROSITE" id="PS50011">
    <property type="entry name" value="PROTEIN_KINASE_DOM"/>
    <property type="match status" value="1"/>
</dbReference>
<evidence type="ECO:0000256" key="6">
    <source>
        <dbReference type="ARBA" id="ARBA00022729"/>
    </source>
</evidence>
<dbReference type="InterPro" id="IPR008271">
    <property type="entry name" value="Ser/Thr_kinase_AS"/>
</dbReference>
<dbReference type="EC" id="2.7.11.1" evidence="2"/>
<keyword evidence="10 17" id="KW-1133">Transmembrane helix</keyword>
<feature type="transmembrane region" description="Helical" evidence="17">
    <location>
        <begin position="270"/>
        <end position="291"/>
    </location>
</feature>
<keyword evidence="12" id="KW-0325">Glycoprotein</keyword>
<feature type="compositionally biased region" description="Polar residues" evidence="16">
    <location>
        <begin position="636"/>
        <end position="649"/>
    </location>
</feature>
<evidence type="ECO:0000256" key="9">
    <source>
        <dbReference type="ARBA" id="ARBA00022840"/>
    </source>
</evidence>
<dbReference type="PANTHER" id="PTHR27009">
    <property type="entry name" value="RUST RESISTANCE KINASE LR10-RELATED"/>
    <property type="match status" value="1"/>
</dbReference>
<dbReference type="GO" id="GO:0030247">
    <property type="term" value="F:polysaccharide binding"/>
    <property type="evidence" value="ECO:0007669"/>
    <property type="project" value="InterPro"/>
</dbReference>
<keyword evidence="6 18" id="KW-0732">Signal</keyword>
<dbReference type="Proteomes" id="UP000215914">
    <property type="component" value="Unassembled WGS sequence"/>
</dbReference>
<accession>A0A9K3DJQ6</accession>
<comment type="caution">
    <text evidence="20">The sequence shown here is derived from an EMBL/GenBank/DDBJ whole genome shotgun (WGS) entry which is preliminary data.</text>
</comment>
<feature type="binding site" evidence="15">
    <location>
        <position position="365"/>
    </location>
    <ligand>
        <name>ATP</name>
        <dbReference type="ChEBI" id="CHEBI:30616"/>
    </ligand>
</feature>
<keyword evidence="4" id="KW-0808">Transferase</keyword>
<dbReference type="Gene3D" id="1.10.510.10">
    <property type="entry name" value="Transferase(Phosphotransferase) domain 1"/>
    <property type="match status" value="1"/>
</dbReference>
<dbReference type="SMART" id="SM00220">
    <property type="entry name" value="S_TKc"/>
    <property type="match status" value="1"/>
</dbReference>
<evidence type="ECO:0000256" key="18">
    <source>
        <dbReference type="SAM" id="SignalP"/>
    </source>
</evidence>
<keyword evidence="9 15" id="KW-0067">ATP-binding</keyword>
<dbReference type="AlphaFoldDB" id="A0A9K3DJQ6"/>
<evidence type="ECO:0000256" key="16">
    <source>
        <dbReference type="SAM" id="MobiDB-lite"/>
    </source>
</evidence>
<dbReference type="InterPro" id="IPR000719">
    <property type="entry name" value="Prot_kinase_dom"/>
</dbReference>
<evidence type="ECO:0000256" key="2">
    <source>
        <dbReference type="ARBA" id="ARBA00012513"/>
    </source>
</evidence>
<evidence type="ECO:0000256" key="7">
    <source>
        <dbReference type="ARBA" id="ARBA00022741"/>
    </source>
</evidence>
<keyword evidence="3" id="KW-0723">Serine/threonine-protein kinase</keyword>
<keyword evidence="20" id="KW-0378">Hydrolase</keyword>
<dbReference type="InterPro" id="IPR025287">
    <property type="entry name" value="WAK_GUB"/>
</dbReference>
<comment type="subcellular location">
    <subcellularLocation>
        <location evidence="1">Membrane</location>
        <topology evidence="1">Single-pass type I membrane protein</topology>
    </subcellularLocation>
</comment>
<dbReference type="Gramene" id="mRNA:HanXRQr2_Chr17g0813781">
    <property type="protein sequence ID" value="mRNA:HanXRQr2_Chr17g0813781"/>
    <property type="gene ID" value="HanXRQr2_Chr17g0813781"/>
</dbReference>
<dbReference type="EMBL" id="MNCJ02000332">
    <property type="protein sequence ID" value="KAF5756365.1"/>
    <property type="molecule type" value="Genomic_DNA"/>
</dbReference>
<keyword evidence="11 17" id="KW-0472">Membrane</keyword>
<comment type="catalytic activity">
    <reaction evidence="13">
        <text>L-threonyl-[protein] + ATP = O-phospho-L-threonyl-[protein] + ADP + H(+)</text>
        <dbReference type="Rhea" id="RHEA:46608"/>
        <dbReference type="Rhea" id="RHEA-COMP:11060"/>
        <dbReference type="Rhea" id="RHEA-COMP:11605"/>
        <dbReference type="ChEBI" id="CHEBI:15378"/>
        <dbReference type="ChEBI" id="CHEBI:30013"/>
        <dbReference type="ChEBI" id="CHEBI:30616"/>
        <dbReference type="ChEBI" id="CHEBI:61977"/>
        <dbReference type="ChEBI" id="CHEBI:456216"/>
        <dbReference type="EC" id="2.7.11.1"/>
    </reaction>
</comment>
<gene>
    <name evidence="20" type="ORF">HanXRQr2_Chr17g0813781</name>
</gene>
<reference evidence="20" key="1">
    <citation type="journal article" date="2017" name="Nature">
        <title>The sunflower genome provides insights into oil metabolism, flowering and Asterid evolution.</title>
        <authorList>
            <person name="Badouin H."/>
            <person name="Gouzy J."/>
            <person name="Grassa C.J."/>
            <person name="Murat F."/>
            <person name="Staton S.E."/>
            <person name="Cottret L."/>
            <person name="Lelandais-Briere C."/>
            <person name="Owens G.L."/>
            <person name="Carrere S."/>
            <person name="Mayjonade B."/>
            <person name="Legrand L."/>
            <person name="Gill N."/>
            <person name="Kane N.C."/>
            <person name="Bowers J.E."/>
            <person name="Hubner S."/>
            <person name="Bellec A."/>
            <person name="Berard A."/>
            <person name="Berges H."/>
            <person name="Blanchet N."/>
            <person name="Boniface M.C."/>
            <person name="Brunel D."/>
            <person name="Catrice O."/>
            <person name="Chaidir N."/>
            <person name="Claudel C."/>
            <person name="Donnadieu C."/>
            <person name="Faraut T."/>
            <person name="Fievet G."/>
            <person name="Helmstetter N."/>
            <person name="King M."/>
            <person name="Knapp S.J."/>
            <person name="Lai Z."/>
            <person name="Le Paslier M.C."/>
            <person name="Lippi Y."/>
            <person name="Lorenzon L."/>
            <person name="Mandel J.R."/>
            <person name="Marage G."/>
            <person name="Marchand G."/>
            <person name="Marquand E."/>
            <person name="Bret-Mestries E."/>
            <person name="Morien E."/>
            <person name="Nambeesan S."/>
            <person name="Nguyen T."/>
            <person name="Pegot-Espagnet P."/>
            <person name="Pouilly N."/>
            <person name="Raftis F."/>
            <person name="Sallet E."/>
            <person name="Schiex T."/>
            <person name="Thomas J."/>
            <person name="Vandecasteele C."/>
            <person name="Vares D."/>
            <person name="Vear F."/>
            <person name="Vautrin S."/>
            <person name="Crespi M."/>
            <person name="Mangin B."/>
            <person name="Burke J.M."/>
            <person name="Salse J."/>
            <person name="Munos S."/>
            <person name="Vincourt P."/>
            <person name="Rieseberg L.H."/>
            <person name="Langlade N.B."/>
        </authorList>
    </citation>
    <scope>NUCLEOTIDE SEQUENCE</scope>
    <source>
        <tissue evidence="20">Leaves</tissue>
    </source>
</reference>
<keyword evidence="7 15" id="KW-0547">Nucleotide-binding</keyword>
<feature type="region of interest" description="Disordered" evidence="16">
    <location>
        <begin position="630"/>
        <end position="649"/>
    </location>
</feature>
<evidence type="ECO:0000313" key="20">
    <source>
        <dbReference type="EMBL" id="KAF5756365.1"/>
    </source>
</evidence>
<evidence type="ECO:0000256" key="12">
    <source>
        <dbReference type="ARBA" id="ARBA00023180"/>
    </source>
</evidence>
<dbReference type="Pfam" id="PF13947">
    <property type="entry name" value="GUB_WAK_bind"/>
    <property type="match status" value="1"/>
</dbReference>
<evidence type="ECO:0000259" key="19">
    <source>
        <dbReference type="PROSITE" id="PS50011"/>
    </source>
</evidence>
<evidence type="ECO:0000256" key="15">
    <source>
        <dbReference type="PROSITE-ProRule" id="PRU10141"/>
    </source>
</evidence>
<dbReference type="SUPFAM" id="SSF56112">
    <property type="entry name" value="Protein kinase-like (PK-like)"/>
    <property type="match status" value="1"/>
</dbReference>
<keyword evidence="21" id="KW-1185">Reference proteome</keyword>
<dbReference type="FunFam" id="1.10.510.10:FF:000590">
    <property type="entry name" value="PR5-like receptor kinase"/>
    <property type="match status" value="1"/>
</dbReference>
<dbReference type="GO" id="GO:0005524">
    <property type="term" value="F:ATP binding"/>
    <property type="evidence" value="ECO:0007669"/>
    <property type="project" value="UniProtKB-UniRule"/>
</dbReference>
<evidence type="ECO:0000256" key="11">
    <source>
        <dbReference type="ARBA" id="ARBA00023136"/>
    </source>
</evidence>